<evidence type="ECO:0000313" key="1">
    <source>
        <dbReference type="EMBL" id="CCA22687.1"/>
    </source>
</evidence>
<gene>
    <name evidence="1" type="primary">AlNc14C164G7837</name>
    <name evidence="1" type="ORF">ALNC14_088300</name>
</gene>
<proteinExistence type="predicted"/>
<name>F0WN00_9STRA</name>
<dbReference type="HOGENOM" id="CLU_2763296_0_0_1"/>
<dbReference type="EMBL" id="FR824209">
    <property type="protein sequence ID" value="CCA22687.1"/>
    <property type="molecule type" value="Genomic_DNA"/>
</dbReference>
<reference evidence="1" key="2">
    <citation type="submission" date="2011-02" db="EMBL/GenBank/DDBJ databases">
        <authorList>
            <person name="MacLean D."/>
        </authorList>
    </citation>
    <scope>NUCLEOTIDE SEQUENCE</scope>
</reference>
<organism evidence="1">
    <name type="scientific">Albugo laibachii Nc14</name>
    <dbReference type="NCBI Taxonomy" id="890382"/>
    <lineage>
        <taxon>Eukaryota</taxon>
        <taxon>Sar</taxon>
        <taxon>Stramenopiles</taxon>
        <taxon>Oomycota</taxon>
        <taxon>Peronosporomycetes</taxon>
        <taxon>Albuginales</taxon>
        <taxon>Albuginaceae</taxon>
        <taxon>Albugo</taxon>
    </lineage>
</organism>
<dbReference type="AlphaFoldDB" id="F0WN00"/>
<sequence length="75" mass="8728">MEDEFIAASQVGRELLGLRHYFKICIKIAEPMKINMDNQAAVKQLESEKNTASAKHVDIRFKFICNYNHAQVFQR</sequence>
<reference evidence="1" key="1">
    <citation type="journal article" date="2011" name="PLoS Biol.">
        <title>Gene gain and loss during evolution of obligate parasitism in the white rust pathogen of Arabidopsis thaliana.</title>
        <authorList>
            <person name="Kemen E."/>
            <person name="Gardiner A."/>
            <person name="Schultz-Larsen T."/>
            <person name="Kemen A.C."/>
            <person name="Balmuth A.L."/>
            <person name="Robert-Seilaniantz A."/>
            <person name="Bailey K."/>
            <person name="Holub E."/>
            <person name="Studholme D.J."/>
            <person name="Maclean D."/>
            <person name="Jones J.D."/>
        </authorList>
    </citation>
    <scope>NUCLEOTIDE SEQUENCE</scope>
</reference>
<accession>F0WN00</accession>
<protein>
    <submittedName>
        <fullName evidence="1">AlNc14C164G7837 protein</fullName>
    </submittedName>
</protein>